<sequence>MQSHIAKRIIHAGIHLKRNRWKILLGGEFLYGQKHSIAKDPNSDSEQPARNKGSDGRASEVPGITENSGNAAAADEFRVAVDGAADSSNWRSLGNGNRRRSAGDRRNSRRRRIGPPPSWRGRRLRMSSGAAMAEMGRKSPERAAGRSLRSNRSDPWSYLVDRKRESERPLILQRSPPAGGLPAVTGCQLSARYLARSEKTEQGN</sequence>
<keyword evidence="3" id="KW-1185">Reference proteome</keyword>
<name>A0A2I0JCQ8_PUNGR</name>
<feature type="compositionally biased region" description="Basic and acidic residues" evidence="1">
    <location>
        <begin position="37"/>
        <end position="58"/>
    </location>
</feature>
<reference evidence="2 3" key="1">
    <citation type="submission" date="2017-11" db="EMBL/GenBank/DDBJ databases">
        <title>De-novo sequencing of pomegranate (Punica granatum L.) genome.</title>
        <authorList>
            <person name="Akparov Z."/>
            <person name="Amiraslanov A."/>
            <person name="Hajiyeva S."/>
            <person name="Abbasov M."/>
            <person name="Kaur K."/>
            <person name="Hamwieh A."/>
            <person name="Solovyev V."/>
            <person name="Salamov A."/>
            <person name="Braich B."/>
            <person name="Kosarev P."/>
            <person name="Mahmoud A."/>
            <person name="Hajiyev E."/>
            <person name="Babayeva S."/>
            <person name="Izzatullayeva V."/>
            <person name="Mammadov A."/>
            <person name="Mammadov A."/>
            <person name="Sharifova S."/>
            <person name="Ojaghi J."/>
            <person name="Eynullazada K."/>
            <person name="Bayramov B."/>
            <person name="Abdulazimova A."/>
            <person name="Shahmuradov I."/>
        </authorList>
    </citation>
    <scope>NUCLEOTIDE SEQUENCE [LARGE SCALE GENOMIC DNA]</scope>
    <source>
        <strain evidence="3">cv. AG2017</strain>
        <tissue evidence="2">Leaf</tissue>
    </source>
</reference>
<gene>
    <name evidence="2" type="ORF">CRG98_025576</name>
</gene>
<organism evidence="2 3">
    <name type="scientific">Punica granatum</name>
    <name type="common">Pomegranate</name>
    <dbReference type="NCBI Taxonomy" id="22663"/>
    <lineage>
        <taxon>Eukaryota</taxon>
        <taxon>Viridiplantae</taxon>
        <taxon>Streptophyta</taxon>
        <taxon>Embryophyta</taxon>
        <taxon>Tracheophyta</taxon>
        <taxon>Spermatophyta</taxon>
        <taxon>Magnoliopsida</taxon>
        <taxon>eudicotyledons</taxon>
        <taxon>Gunneridae</taxon>
        <taxon>Pentapetalae</taxon>
        <taxon>rosids</taxon>
        <taxon>malvids</taxon>
        <taxon>Myrtales</taxon>
        <taxon>Lythraceae</taxon>
        <taxon>Punica</taxon>
    </lineage>
</organism>
<evidence type="ECO:0000313" key="3">
    <source>
        <dbReference type="Proteomes" id="UP000233551"/>
    </source>
</evidence>
<feature type="region of interest" description="Disordered" evidence="1">
    <location>
        <begin position="36"/>
        <end position="73"/>
    </location>
</feature>
<feature type="compositionally biased region" description="Basic and acidic residues" evidence="1">
    <location>
        <begin position="135"/>
        <end position="144"/>
    </location>
</feature>
<evidence type="ECO:0000313" key="2">
    <source>
        <dbReference type="EMBL" id="PKI54029.1"/>
    </source>
</evidence>
<evidence type="ECO:0000256" key="1">
    <source>
        <dbReference type="SAM" id="MobiDB-lite"/>
    </source>
</evidence>
<feature type="region of interest" description="Disordered" evidence="1">
    <location>
        <begin position="87"/>
        <end position="155"/>
    </location>
</feature>
<dbReference type="Proteomes" id="UP000233551">
    <property type="component" value="Unassembled WGS sequence"/>
</dbReference>
<accession>A0A2I0JCQ8</accession>
<proteinExistence type="predicted"/>
<protein>
    <submittedName>
        <fullName evidence="2">Uncharacterized protein</fullName>
    </submittedName>
</protein>
<comment type="caution">
    <text evidence="2">The sequence shown here is derived from an EMBL/GenBank/DDBJ whole genome shotgun (WGS) entry which is preliminary data.</text>
</comment>
<dbReference type="AlphaFoldDB" id="A0A2I0JCQ8"/>
<dbReference type="EMBL" id="PGOL01001816">
    <property type="protein sequence ID" value="PKI54029.1"/>
    <property type="molecule type" value="Genomic_DNA"/>
</dbReference>